<proteinExistence type="inferred from homology"/>
<organism evidence="3 4">
    <name type="scientific">Leminorella grimontii</name>
    <dbReference type="NCBI Taxonomy" id="82981"/>
    <lineage>
        <taxon>Bacteria</taxon>
        <taxon>Pseudomonadati</taxon>
        <taxon>Pseudomonadota</taxon>
        <taxon>Gammaproteobacteria</taxon>
        <taxon>Enterobacterales</taxon>
        <taxon>Budviciaceae</taxon>
        <taxon>Leminorella</taxon>
    </lineage>
</organism>
<gene>
    <name evidence="3" type="ORF">SOASR030_01280</name>
</gene>
<dbReference type="CDD" id="cd07012">
    <property type="entry name" value="PBP2_Bug_TTT"/>
    <property type="match status" value="1"/>
</dbReference>
<evidence type="ECO:0000313" key="3">
    <source>
        <dbReference type="EMBL" id="GKX54016.1"/>
    </source>
</evidence>
<dbReference type="PIRSF" id="PIRSF017082">
    <property type="entry name" value="YflP"/>
    <property type="match status" value="1"/>
</dbReference>
<keyword evidence="2" id="KW-0732">Signal</keyword>
<protein>
    <recommendedName>
        <fullName evidence="5">Tripartite tricarboxylate transporter substrate binding protein</fullName>
    </recommendedName>
</protein>
<dbReference type="PROSITE" id="PS51257">
    <property type="entry name" value="PROKAR_LIPOPROTEIN"/>
    <property type="match status" value="1"/>
</dbReference>
<keyword evidence="4" id="KW-1185">Reference proteome</keyword>
<reference evidence="3" key="1">
    <citation type="submission" date="2022-06" db="EMBL/GenBank/DDBJ databases">
        <title>Draft genome sequences of Leminorella grimontii str. JCM5902.</title>
        <authorList>
            <person name="Wakabayashi Y."/>
            <person name="Kojima K."/>
        </authorList>
    </citation>
    <scope>NUCLEOTIDE SEQUENCE</scope>
    <source>
        <strain evidence="3">JCM 5902</strain>
    </source>
</reference>
<dbReference type="Gene3D" id="3.40.190.10">
    <property type="entry name" value="Periplasmic binding protein-like II"/>
    <property type="match status" value="1"/>
</dbReference>
<evidence type="ECO:0000256" key="1">
    <source>
        <dbReference type="ARBA" id="ARBA00006987"/>
    </source>
</evidence>
<dbReference type="Gene3D" id="3.40.190.150">
    <property type="entry name" value="Bordetella uptake gene, domain 1"/>
    <property type="match status" value="1"/>
</dbReference>
<comment type="similarity">
    <text evidence="1">Belongs to the UPF0065 (bug) family.</text>
</comment>
<dbReference type="InterPro" id="IPR005064">
    <property type="entry name" value="BUG"/>
</dbReference>
<dbReference type="PANTHER" id="PTHR42928">
    <property type="entry name" value="TRICARBOXYLATE-BINDING PROTEIN"/>
    <property type="match status" value="1"/>
</dbReference>
<evidence type="ECO:0000313" key="4">
    <source>
        <dbReference type="Proteomes" id="UP001058124"/>
    </source>
</evidence>
<evidence type="ECO:0008006" key="5">
    <source>
        <dbReference type="Google" id="ProtNLM"/>
    </source>
</evidence>
<dbReference type="Pfam" id="PF03401">
    <property type="entry name" value="TctC"/>
    <property type="match status" value="1"/>
</dbReference>
<dbReference type="RefSeq" id="WP_036024600.1">
    <property type="nucleotide sequence ID" value="NZ_BRLH01000001.1"/>
</dbReference>
<feature type="signal peptide" evidence="2">
    <location>
        <begin position="1"/>
        <end position="34"/>
    </location>
</feature>
<name>A0AAV5MZS2_9GAMM</name>
<accession>A0AAV5MZS2</accession>
<dbReference type="EMBL" id="BRLH01000001">
    <property type="protein sequence ID" value="GKX54016.1"/>
    <property type="molecule type" value="Genomic_DNA"/>
</dbReference>
<comment type="caution">
    <text evidence="3">The sequence shown here is derived from an EMBL/GenBank/DDBJ whole genome shotgun (WGS) entry which is preliminary data.</text>
</comment>
<dbReference type="PANTHER" id="PTHR42928:SF1">
    <property type="entry name" value="BLR4371 PROTEIN"/>
    <property type="match status" value="1"/>
</dbReference>
<sequence>MKNDVMKKTWLSSSRMALASALALTACLSFPASAWEPTADVEFIVPSAPGGGSDLNARTIADIARQENLISKNIMVVNKPGGSGAVSFSYMNKKKGDDNTLMVLHSGQDLGSYVLDWDVKGKDLSYIGIVAFDDMVLCAVAGSEYTDIKQLIEKSKTQRITYGGSQKGNGDHLSFLMMNKNTGSDFKYVMFNSAGEVTSAMLGGHVNIGIFNPSECIAQARAGKFVPLATFSDQRLTGEFANTPTFKELGYPQLILREARAIAGPPGMSAEAVAYYEQLLKKVTETPQWKTNYIEKNFLTPVFVDAKGTKEYFLRESEGAMERFVADGLIKKK</sequence>
<dbReference type="InterPro" id="IPR042100">
    <property type="entry name" value="Bug_dom1"/>
</dbReference>
<dbReference type="Proteomes" id="UP001058124">
    <property type="component" value="Unassembled WGS sequence"/>
</dbReference>
<feature type="chain" id="PRO_5043764271" description="Tripartite tricarboxylate transporter substrate binding protein" evidence="2">
    <location>
        <begin position="35"/>
        <end position="333"/>
    </location>
</feature>
<dbReference type="AlphaFoldDB" id="A0AAV5MZS2"/>
<evidence type="ECO:0000256" key="2">
    <source>
        <dbReference type="SAM" id="SignalP"/>
    </source>
</evidence>